<gene>
    <name evidence="1" type="ORF">DU478_02680</name>
</gene>
<dbReference type="Pfam" id="PF03928">
    <property type="entry name" value="HbpS-like"/>
    <property type="match status" value="1"/>
</dbReference>
<comment type="caution">
    <text evidence="1">The sequence shown here is derived from an EMBL/GenBank/DDBJ whole genome shotgun (WGS) entry which is preliminary data.</text>
</comment>
<dbReference type="PANTHER" id="PTHR34309:SF10">
    <property type="entry name" value="SLR1406 PROTEIN"/>
    <property type="match status" value="1"/>
</dbReference>
<dbReference type="RefSeq" id="WP_114509392.1">
    <property type="nucleotide sequence ID" value="NZ_QPMK01000002.1"/>
</dbReference>
<dbReference type="Proteomes" id="UP000253977">
    <property type="component" value="Unassembled WGS sequence"/>
</dbReference>
<dbReference type="AlphaFoldDB" id="A0A369TQN3"/>
<accession>A0A369TQN3</accession>
<dbReference type="InterPro" id="IPR038084">
    <property type="entry name" value="PduO/GlcC-like_sf"/>
</dbReference>
<organism evidence="1 2">
    <name type="scientific">Thalassococcus profundi</name>
    <dbReference type="NCBI Taxonomy" id="2282382"/>
    <lineage>
        <taxon>Bacteria</taxon>
        <taxon>Pseudomonadati</taxon>
        <taxon>Pseudomonadota</taxon>
        <taxon>Alphaproteobacteria</taxon>
        <taxon>Rhodobacterales</taxon>
        <taxon>Roseobacteraceae</taxon>
        <taxon>Thalassococcus</taxon>
    </lineage>
</organism>
<name>A0A369TQN3_9RHOB</name>
<dbReference type="Gene3D" id="3.30.450.150">
    <property type="entry name" value="Haem-degrading domain"/>
    <property type="match status" value="1"/>
</dbReference>
<sequence length="141" mass="14305">MTLTLTEAQSIIRDSLAWRAENGLKPLTVAVLDSGGHLVALAREDGTSTLRPEIAQGKARGAVAMGLGSRALFKRAQAEPFFIQAMNGLANGSLVPVAGGVLVKKDGAILGAVGITGDSSDNDEACAIAAIEKAGYEADGG</sequence>
<dbReference type="InterPro" id="IPR052517">
    <property type="entry name" value="GlcG_carb_metab_protein"/>
</dbReference>
<keyword evidence="2" id="KW-1185">Reference proteome</keyword>
<dbReference type="PANTHER" id="PTHR34309">
    <property type="entry name" value="SLR1406 PROTEIN"/>
    <property type="match status" value="1"/>
</dbReference>
<dbReference type="SUPFAM" id="SSF143744">
    <property type="entry name" value="GlcG-like"/>
    <property type="match status" value="1"/>
</dbReference>
<dbReference type="OrthoDB" id="9815788at2"/>
<evidence type="ECO:0000313" key="2">
    <source>
        <dbReference type="Proteomes" id="UP000253977"/>
    </source>
</evidence>
<proteinExistence type="predicted"/>
<reference evidence="1 2" key="1">
    <citation type="submission" date="2018-07" db="EMBL/GenBank/DDBJ databases">
        <title>Thalassococcus profundi sp. nov., a marine bacterium isolated from deep seawater of Okinawa Trough.</title>
        <authorList>
            <person name="Yu M."/>
        </authorList>
    </citation>
    <scope>NUCLEOTIDE SEQUENCE [LARGE SCALE GENOMIC DNA]</scope>
    <source>
        <strain evidence="1 2">WRAS1</strain>
    </source>
</reference>
<evidence type="ECO:0000313" key="1">
    <source>
        <dbReference type="EMBL" id="RDD67578.1"/>
    </source>
</evidence>
<dbReference type="InterPro" id="IPR005624">
    <property type="entry name" value="PduO/GlcC-like"/>
</dbReference>
<protein>
    <submittedName>
        <fullName evidence="1">Heme-binding protein</fullName>
    </submittedName>
</protein>
<dbReference type="EMBL" id="QPMK01000002">
    <property type="protein sequence ID" value="RDD67578.1"/>
    <property type="molecule type" value="Genomic_DNA"/>
</dbReference>